<keyword evidence="1" id="KW-0805">Transcription regulation</keyword>
<keyword evidence="2" id="KW-0804">Transcription</keyword>
<evidence type="ECO:0000313" key="5">
    <source>
        <dbReference type="EMBL" id="SIR81288.1"/>
    </source>
</evidence>
<dbReference type="OrthoDB" id="194393at2157"/>
<gene>
    <name evidence="5" type="ORF">SAMN05421858_3886</name>
</gene>
<protein>
    <submittedName>
        <fullName evidence="5">Predicted DNA binding protein, contains HTH domain</fullName>
    </submittedName>
</protein>
<dbReference type="InterPro" id="IPR007050">
    <property type="entry name" value="HTH_bacterioopsin"/>
</dbReference>
<organism evidence="5 6">
    <name type="scientific">Haladaptatus litoreus</name>
    <dbReference type="NCBI Taxonomy" id="553468"/>
    <lineage>
        <taxon>Archaea</taxon>
        <taxon>Methanobacteriati</taxon>
        <taxon>Methanobacteriota</taxon>
        <taxon>Stenosarchaea group</taxon>
        <taxon>Halobacteria</taxon>
        <taxon>Halobacteriales</taxon>
        <taxon>Haladaptataceae</taxon>
        <taxon>Haladaptatus</taxon>
    </lineage>
</organism>
<evidence type="ECO:0000256" key="2">
    <source>
        <dbReference type="ARBA" id="ARBA00023163"/>
    </source>
</evidence>
<dbReference type="Pfam" id="PF04967">
    <property type="entry name" value="HTH_10"/>
    <property type="match status" value="1"/>
</dbReference>
<feature type="compositionally biased region" description="Polar residues" evidence="3">
    <location>
        <begin position="225"/>
        <end position="241"/>
    </location>
</feature>
<dbReference type="PANTHER" id="PTHR34236:SF1">
    <property type="entry name" value="DIMETHYL SULFOXIDE REDUCTASE TRANSCRIPTIONAL ACTIVATOR"/>
    <property type="match status" value="1"/>
</dbReference>
<dbReference type="RefSeq" id="WP_076431732.1">
    <property type="nucleotide sequence ID" value="NZ_FTNO01000005.1"/>
</dbReference>
<evidence type="ECO:0000259" key="4">
    <source>
        <dbReference type="Pfam" id="PF04967"/>
    </source>
</evidence>
<feature type="region of interest" description="Disordered" evidence="3">
    <location>
        <begin position="221"/>
        <end position="241"/>
    </location>
</feature>
<feature type="domain" description="HTH bat-type" evidence="4">
    <location>
        <begin position="168"/>
        <end position="220"/>
    </location>
</feature>
<evidence type="ECO:0000256" key="3">
    <source>
        <dbReference type="SAM" id="MobiDB-lite"/>
    </source>
</evidence>
<accession>A0A1N7DZQ7</accession>
<evidence type="ECO:0000313" key="6">
    <source>
        <dbReference type="Proteomes" id="UP000186914"/>
    </source>
</evidence>
<dbReference type="AlphaFoldDB" id="A0A1N7DZQ7"/>
<dbReference type="EMBL" id="FTNO01000005">
    <property type="protein sequence ID" value="SIR81288.1"/>
    <property type="molecule type" value="Genomic_DNA"/>
</dbReference>
<proteinExistence type="predicted"/>
<name>A0A1N7DZQ7_9EURY</name>
<evidence type="ECO:0000256" key="1">
    <source>
        <dbReference type="ARBA" id="ARBA00023015"/>
    </source>
</evidence>
<sequence length="241" mass="26700">MREVTLRIRHHGEPESDISADYPTITIRSVSSMTGSAAERKRIIELTGPESAIAGFLDEFAAAPAVLKVNPLTPLDVPRVLVAVTIDSYQWDSISQRLTDLGVHYRTGATITAGWEQWTLFLDESDDLNEIVASLERAGNETDLVRNVEVDQVGEQEQLEFSRVLSELTRRQREVLGTAIELGYYRPKKETSIEDIADTVGIASTTAWEHLARAEGKVMEEVGNRLSSTGARASERQQSSE</sequence>
<reference evidence="6" key="1">
    <citation type="submission" date="2017-01" db="EMBL/GenBank/DDBJ databases">
        <authorList>
            <person name="Varghese N."/>
            <person name="Submissions S."/>
        </authorList>
    </citation>
    <scope>NUCLEOTIDE SEQUENCE [LARGE SCALE GENOMIC DNA]</scope>
    <source>
        <strain evidence="6">CGMCC 1.7737</strain>
    </source>
</reference>
<dbReference type="PANTHER" id="PTHR34236">
    <property type="entry name" value="DIMETHYL SULFOXIDE REDUCTASE TRANSCRIPTIONAL ACTIVATOR"/>
    <property type="match status" value="1"/>
</dbReference>
<keyword evidence="6" id="KW-1185">Reference proteome</keyword>
<dbReference type="Proteomes" id="UP000186914">
    <property type="component" value="Unassembled WGS sequence"/>
</dbReference>